<evidence type="ECO:0000313" key="2">
    <source>
        <dbReference type="Proteomes" id="UP000805614"/>
    </source>
</evidence>
<gene>
    <name evidence="1" type="ORF">HKK74_31060</name>
</gene>
<evidence type="ECO:0000313" key="1">
    <source>
        <dbReference type="EMBL" id="MBC6469899.1"/>
    </source>
</evidence>
<keyword evidence="2" id="KW-1185">Reference proteome</keyword>
<reference evidence="1 2" key="1">
    <citation type="submission" date="2020-06" db="EMBL/GenBank/DDBJ databases">
        <title>Actinomadura xiongansis sp. nov., isolated from soil of Baiyangdian.</title>
        <authorList>
            <person name="Zhang X."/>
        </authorList>
    </citation>
    <scope>NUCLEOTIDE SEQUENCE [LARGE SCALE GENOMIC DNA]</scope>
    <source>
        <strain evidence="1 2">HBUM206468</strain>
    </source>
</reference>
<proteinExistence type="predicted"/>
<comment type="caution">
    <text evidence="1">The sequence shown here is derived from an EMBL/GenBank/DDBJ whole genome shotgun (WGS) entry which is preliminary data.</text>
</comment>
<protein>
    <recommendedName>
        <fullName evidence="3">Exo-alpha-sialidase</fullName>
    </recommendedName>
</protein>
<sequence>MQRHLDHTALRRAARLLPLALIGLGSALAVTGCGTVRAADDAAAAAPADGGAPPIDAALVAPGFGWVLTADRLLITRDAGATFTDAKAPVPATRARAAVFRDASNGYVTAASGDTVTIAATSDGGRTWRTTTARDAAAPPVAYGRMRVAFGDASHGVILAKTSTSAMSSAATLFATTDGGASWRARPAPVAGEVAVDPGGRTWLAGGVADDELHSSPDLGRHWERAELRLGDTSGGMTVAPPAGGVLPVTAVTKDDRTEVALLTTADKGRTWRETNRVAVHGRTGPGVRVPVAPGTSSAAAAAPLVVDTAGGHAYRLAPHRSATTGTAATADLRPSGLPEGAHAVTFAGDQRSGWALATYGRCANGKTECSLYHPLMTTTDGGATWRQVRLWVQRLN</sequence>
<organism evidence="1 2">
    <name type="scientific">Actinomadura alba</name>
    <dbReference type="NCBI Taxonomy" id="406431"/>
    <lineage>
        <taxon>Bacteria</taxon>
        <taxon>Bacillati</taxon>
        <taxon>Actinomycetota</taxon>
        <taxon>Actinomycetes</taxon>
        <taxon>Streptosporangiales</taxon>
        <taxon>Thermomonosporaceae</taxon>
        <taxon>Actinomadura</taxon>
    </lineage>
</organism>
<name>A0ABR7LYN9_9ACTN</name>
<dbReference type="RefSeq" id="WP_187246951.1">
    <property type="nucleotide sequence ID" value="NZ_BAAAOK010000004.1"/>
</dbReference>
<dbReference type="SUPFAM" id="SSF110296">
    <property type="entry name" value="Oligoxyloglucan reducing end-specific cellobiohydrolase"/>
    <property type="match status" value="1"/>
</dbReference>
<dbReference type="Gene3D" id="2.130.10.10">
    <property type="entry name" value="YVTN repeat-like/Quinoprotein amine dehydrogenase"/>
    <property type="match status" value="1"/>
</dbReference>
<dbReference type="Proteomes" id="UP000805614">
    <property type="component" value="Unassembled WGS sequence"/>
</dbReference>
<dbReference type="InterPro" id="IPR015943">
    <property type="entry name" value="WD40/YVTN_repeat-like_dom_sf"/>
</dbReference>
<dbReference type="EMBL" id="JABVEC010000033">
    <property type="protein sequence ID" value="MBC6469899.1"/>
    <property type="molecule type" value="Genomic_DNA"/>
</dbReference>
<evidence type="ECO:0008006" key="3">
    <source>
        <dbReference type="Google" id="ProtNLM"/>
    </source>
</evidence>
<accession>A0ABR7LYN9</accession>
<dbReference type="PROSITE" id="PS51257">
    <property type="entry name" value="PROKAR_LIPOPROTEIN"/>
    <property type="match status" value="1"/>
</dbReference>